<evidence type="ECO:0000313" key="2">
    <source>
        <dbReference type="EMBL" id="KXH62398.1"/>
    </source>
</evidence>
<sequence>MLAQQWRPKLRWRFLVPLSVFILVCLGPAALWVGALTPVTAEGFREASLYLPSYDNTKILLTNWSQRLDLQSTRTPRGFFTYNVGELNTGKIIETAASATTVDGSARRHAKMDNTGYFYNGRSYSVGVSIGLVDDDIVHNQYVTNYTFQEEGYNAIASCIQHSTTDYHLECHTGSTFPYCSALGRLPNSLAEEFADYPSWGPSNIVAVAVTSDPMRPGRMLGVAAGKNYQLLNTMQCEWQSIPTFFNITVDPIGKTIDVTPLKATGILDIEPKDNLTFLANWQYTLIASDQTNLYSSLIGNAMYTNIENYKISQEAAGHQVGSESDVALRALEESFDASMDDILSGYAAAQLMVGNVTPETTVWVIRQVLRLG</sequence>
<evidence type="ECO:0000256" key="1">
    <source>
        <dbReference type="SAM" id="Phobius"/>
    </source>
</evidence>
<proteinExistence type="predicted"/>
<reference evidence="2 3" key="1">
    <citation type="submission" date="2014-02" db="EMBL/GenBank/DDBJ databases">
        <title>The genome sequence of Colletotrichum salicis CBS 607.94.</title>
        <authorList>
            <person name="Baroncelli R."/>
            <person name="Thon M.R."/>
        </authorList>
    </citation>
    <scope>NUCLEOTIDE SEQUENCE [LARGE SCALE GENOMIC DNA]</scope>
    <source>
        <strain evidence="2 3">CBS 607.94</strain>
    </source>
</reference>
<dbReference type="STRING" id="1209931.A0A135UPT2"/>
<keyword evidence="1" id="KW-1133">Transmembrane helix</keyword>
<comment type="caution">
    <text evidence="2">The sequence shown here is derived from an EMBL/GenBank/DDBJ whole genome shotgun (WGS) entry which is preliminary data.</text>
</comment>
<name>A0A135UPT2_9PEZI</name>
<feature type="transmembrane region" description="Helical" evidence="1">
    <location>
        <begin position="12"/>
        <end position="35"/>
    </location>
</feature>
<keyword evidence="1" id="KW-0812">Transmembrane</keyword>
<dbReference type="OrthoDB" id="4834037at2759"/>
<keyword evidence="3" id="KW-1185">Reference proteome</keyword>
<protein>
    <submittedName>
        <fullName evidence="2">Uncharacterized protein</fullName>
    </submittedName>
</protein>
<dbReference type="Proteomes" id="UP000070121">
    <property type="component" value="Unassembled WGS sequence"/>
</dbReference>
<dbReference type="EMBL" id="JFFI01001175">
    <property type="protein sequence ID" value="KXH62398.1"/>
    <property type="molecule type" value="Genomic_DNA"/>
</dbReference>
<evidence type="ECO:0000313" key="3">
    <source>
        <dbReference type="Proteomes" id="UP000070121"/>
    </source>
</evidence>
<organism evidence="2 3">
    <name type="scientific">Colletotrichum salicis</name>
    <dbReference type="NCBI Taxonomy" id="1209931"/>
    <lineage>
        <taxon>Eukaryota</taxon>
        <taxon>Fungi</taxon>
        <taxon>Dikarya</taxon>
        <taxon>Ascomycota</taxon>
        <taxon>Pezizomycotina</taxon>
        <taxon>Sordariomycetes</taxon>
        <taxon>Hypocreomycetidae</taxon>
        <taxon>Glomerellales</taxon>
        <taxon>Glomerellaceae</taxon>
        <taxon>Colletotrichum</taxon>
        <taxon>Colletotrichum acutatum species complex</taxon>
    </lineage>
</organism>
<gene>
    <name evidence="2" type="ORF">CSAL01_00561</name>
</gene>
<accession>A0A135UPT2</accession>
<dbReference type="AlphaFoldDB" id="A0A135UPT2"/>
<keyword evidence="1" id="KW-0472">Membrane</keyword>